<dbReference type="AlphaFoldDB" id="L0WIE2"/>
<accession>L0WIE2</accession>
<dbReference type="STRING" id="1177179.A11A3_02062"/>
<organism evidence="3 4">
    <name type="scientific">Alcanivorax hongdengensis A-11-3</name>
    <dbReference type="NCBI Taxonomy" id="1177179"/>
    <lineage>
        <taxon>Bacteria</taxon>
        <taxon>Pseudomonadati</taxon>
        <taxon>Pseudomonadota</taxon>
        <taxon>Gammaproteobacteria</taxon>
        <taxon>Oceanospirillales</taxon>
        <taxon>Alcanivoracaceae</taxon>
        <taxon>Alcanivorax</taxon>
    </lineage>
</organism>
<dbReference type="InterPro" id="IPR050078">
    <property type="entry name" value="Ribosomal_L11_MeTrfase_PrmA"/>
</dbReference>
<name>L0WIE2_9GAMM</name>
<evidence type="ECO:0000256" key="1">
    <source>
        <dbReference type="ARBA" id="ARBA00022603"/>
    </source>
</evidence>
<comment type="caution">
    <text evidence="3">The sequence shown here is derived from an EMBL/GenBank/DDBJ whole genome shotgun (WGS) entry which is preliminary data.</text>
</comment>
<dbReference type="Pfam" id="PF06325">
    <property type="entry name" value="PrmA"/>
    <property type="match status" value="1"/>
</dbReference>
<sequence>MHERLHRLLPDVSLSSQALPLVPQIRLWLISELFEDRALDPVVINAIMEEPPYWSFCWASGQVLARHLLANPQWVEGRCVVDVGPGSGVVAIAAARAGAARVIACDLDEDALMATALNAAENQVQIELSQDLDAALAVADRVTAADILYDRDNLSLLARFRAAEQVLLADSRIADLDPPGYRLLGQWHATTWPDLGESSEYNGVRLFLAEP</sequence>
<keyword evidence="2" id="KW-0808">Transferase</keyword>
<dbReference type="PANTHER" id="PTHR43648:SF1">
    <property type="entry name" value="ELECTRON TRANSFER FLAVOPROTEIN BETA SUBUNIT LYSINE METHYLTRANSFERASE"/>
    <property type="match status" value="1"/>
</dbReference>
<reference evidence="3 4" key="1">
    <citation type="journal article" date="2012" name="J. Bacteriol.">
        <title>Genome Sequence of the Alkane-Degrading Bacterium Alcanivorax hongdengensis Type Strain A-11-3.</title>
        <authorList>
            <person name="Lai Q."/>
            <person name="Shao Z."/>
        </authorList>
    </citation>
    <scope>NUCLEOTIDE SEQUENCE [LARGE SCALE GENOMIC DNA]</scope>
    <source>
        <strain evidence="3 4">A-11-3</strain>
    </source>
</reference>
<evidence type="ECO:0000313" key="4">
    <source>
        <dbReference type="Proteomes" id="UP000010164"/>
    </source>
</evidence>
<dbReference type="SUPFAM" id="SSF53335">
    <property type="entry name" value="S-adenosyl-L-methionine-dependent methyltransferases"/>
    <property type="match status" value="1"/>
</dbReference>
<dbReference type="GO" id="GO:0032259">
    <property type="term" value="P:methylation"/>
    <property type="evidence" value="ECO:0007669"/>
    <property type="project" value="UniProtKB-KW"/>
</dbReference>
<dbReference type="PANTHER" id="PTHR43648">
    <property type="entry name" value="ELECTRON TRANSFER FLAVOPROTEIN BETA SUBUNIT LYSINE METHYLTRANSFERASE"/>
    <property type="match status" value="1"/>
</dbReference>
<dbReference type="GO" id="GO:0016279">
    <property type="term" value="F:protein-lysine N-methyltransferase activity"/>
    <property type="evidence" value="ECO:0007669"/>
    <property type="project" value="TreeGrafter"/>
</dbReference>
<dbReference type="Proteomes" id="UP000010164">
    <property type="component" value="Unassembled WGS sequence"/>
</dbReference>
<keyword evidence="1" id="KW-0489">Methyltransferase</keyword>
<protein>
    <recommendedName>
        <fullName evidence="5">Methyltransferase</fullName>
    </recommendedName>
</protein>
<dbReference type="Gene3D" id="3.40.50.150">
    <property type="entry name" value="Vaccinia Virus protein VP39"/>
    <property type="match status" value="1"/>
</dbReference>
<dbReference type="eggNOG" id="COG3897">
    <property type="taxonomic scope" value="Bacteria"/>
</dbReference>
<keyword evidence="4" id="KW-1185">Reference proteome</keyword>
<gene>
    <name evidence="3" type="ORF">A11A3_02062</name>
</gene>
<dbReference type="RefSeq" id="WP_008927599.1">
    <property type="nucleotide sequence ID" value="NZ_AMRJ01000002.1"/>
</dbReference>
<proteinExistence type="predicted"/>
<dbReference type="EMBL" id="AMRJ01000002">
    <property type="protein sequence ID" value="EKF75615.1"/>
    <property type="molecule type" value="Genomic_DNA"/>
</dbReference>
<dbReference type="InterPro" id="IPR029063">
    <property type="entry name" value="SAM-dependent_MTases_sf"/>
</dbReference>
<dbReference type="PATRIC" id="fig|1177179.3.peg.406"/>
<evidence type="ECO:0000256" key="2">
    <source>
        <dbReference type="ARBA" id="ARBA00022679"/>
    </source>
</evidence>
<evidence type="ECO:0008006" key="5">
    <source>
        <dbReference type="Google" id="ProtNLM"/>
    </source>
</evidence>
<evidence type="ECO:0000313" key="3">
    <source>
        <dbReference type="EMBL" id="EKF75615.1"/>
    </source>
</evidence>